<accession>A0B770</accession>
<dbReference type="Pfam" id="PF13412">
    <property type="entry name" value="HTH_24"/>
    <property type="match status" value="1"/>
</dbReference>
<organism evidence="1 2">
    <name type="scientific">Methanothrix thermoacetophila (strain DSM 6194 / JCM 14653 / NBRC 101360 / PT)</name>
    <name type="common">Methanosaeta thermophila</name>
    <dbReference type="NCBI Taxonomy" id="349307"/>
    <lineage>
        <taxon>Archaea</taxon>
        <taxon>Methanobacteriati</taxon>
        <taxon>Methanobacteriota</taxon>
        <taxon>Stenosarchaea group</taxon>
        <taxon>Methanomicrobia</taxon>
        <taxon>Methanotrichales</taxon>
        <taxon>Methanotrichaceae</taxon>
        <taxon>Methanothrix</taxon>
    </lineage>
</organism>
<dbReference type="InterPro" id="IPR036388">
    <property type="entry name" value="WH-like_DNA-bd_sf"/>
</dbReference>
<dbReference type="HOGENOM" id="CLU_1346433_0_0_2"/>
<dbReference type="InterPro" id="IPR036390">
    <property type="entry name" value="WH_DNA-bd_sf"/>
</dbReference>
<evidence type="ECO:0000313" key="1">
    <source>
        <dbReference type="EMBL" id="ABK14544.1"/>
    </source>
</evidence>
<evidence type="ECO:0000313" key="2">
    <source>
        <dbReference type="Proteomes" id="UP000000674"/>
    </source>
</evidence>
<dbReference type="GeneID" id="4463272"/>
<dbReference type="RefSeq" id="WP_011695940.1">
    <property type="nucleotide sequence ID" value="NC_008553.1"/>
</dbReference>
<dbReference type="KEGG" id="mtp:Mthe_0754"/>
<dbReference type="EMBL" id="CP000477">
    <property type="protein sequence ID" value="ABK14544.1"/>
    <property type="molecule type" value="Genomic_DNA"/>
</dbReference>
<dbReference type="Proteomes" id="UP000000674">
    <property type="component" value="Chromosome"/>
</dbReference>
<proteinExistence type="predicted"/>
<dbReference type="AlphaFoldDB" id="A0B770"/>
<dbReference type="Gene3D" id="1.10.10.10">
    <property type="entry name" value="Winged helix-like DNA-binding domain superfamily/Winged helix DNA-binding domain"/>
    <property type="match status" value="1"/>
</dbReference>
<keyword evidence="2" id="KW-1185">Reference proteome</keyword>
<name>A0B770_METTP</name>
<dbReference type="OrthoDB" id="386088at2157"/>
<sequence>MIKGYVQIRISCFSDLQKRYVQISGFGSYPDRSRLREAMRSCSLGHGSRQDPDVTKKILSIFSTTGILHCYIPVYKRRSGSMPSGRYTRIEITPEAYMGLEAEAILQRKTLKRLASELILKGISPKALEFVHDAGSAGNPVSEGKISRRVRLSEDKEALEKIKQLWALDPRPSVQEIASLVNYSQTTVRNQIKRMQNSGELPP</sequence>
<reference evidence="1 2" key="1">
    <citation type="submission" date="2006-10" db="EMBL/GenBank/DDBJ databases">
        <title>Complete sequence of Methanosaeta thermophila PT.</title>
        <authorList>
            <consortium name="US DOE Joint Genome Institute"/>
            <person name="Copeland A."/>
            <person name="Lucas S."/>
            <person name="Lapidus A."/>
            <person name="Barry K."/>
            <person name="Detter J.C."/>
            <person name="Glavina del Rio T."/>
            <person name="Hammon N."/>
            <person name="Israni S."/>
            <person name="Pitluck S."/>
            <person name="Chain P."/>
            <person name="Malfatti S."/>
            <person name="Shin M."/>
            <person name="Vergez L."/>
            <person name="Schmutz J."/>
            <person name="Larimer F."/>
            <person name="Land M."/>
            <person name="Hauser L."/>
            <person name="Kyrpides N."/>
            <person name="Kim E."/>
            <person name="Smith K.S."/>
            <person name="Ingram-Smith C."/>
            <person name="Richardson P."/>
        </authorList>
    </citation>
    <scope>NUCLEOTIDE SEQUENCE [LARGE SCALE GENOMIC DNA]</scope>
    <source>
        <strain evidence="2">DSM 6194 / JCM 14653 / NBRC 101360 / PT</strain>
    </source>
</reference>
<dbReference type="SUPFAM" id="SSF46785">
    <property type="entry name" value="Winged helix' DNA-binding domain"/>
    <property type="match status" value="1"/>
</dbReference>
<gene>
    <name evidence="1" type="ordered locus">Mthe_0754</name>
</gene>
<protein>
    <submittedName>
        <fullName evidence="1">Uncharacterized protein</fullName>
    </submittedName>
</protein>